<dbReference type="Pfam" id="PF00975">
    <property type="entry name" value="Thioesterase"/>
    <property type="match status" value="1"/>
</dbReference>
<dbReference type="Gene3D" id="3.40.50.1820">
    <property type="entry name" value="alpha/beta hydrolase"/>
    <property type="match status" value="1"/>
</dbReference>
<protein>
    <submittedName>
        <fullName evidence="3">Medium-chain acyl-[acyl-carrier-protein] hydrolase</fullName>
    </submittedName>
</protein>
<evidence type="ECO:0000313" key="4">
    <source>
        <dbReference type="Proteomes" id="UP000233750"/>
    </source>
</evidence>
<dbReference type="EMBL" id="PJMY01000003">
    <property type="protein sequence ID" value="PKV97623.1"/>
    <property type="molecule type" value="Genomic_DNA"/>
</dbReference>
<dbReference type="SUPFAM" id="SSF53474">
    <property type="entry name" value="alpha/beta-Hydrolases"/>
    <property type="match status" value="1"/>
</dbReference>
<dbReference type="PANTHER" id="PTHR11487">
    <property type="entry name" value="THIOESTERASE"/>
    <property type="match status" value="1"/>
</dbReference>
<feature type="domain" description="Thioesterase" evidence="2">
    <location>
        <begin position="21"/>
        <end position="240"/>
    </location>
</feature>
<gene>
    <name evidence="3" type="ORF">ATK30_8610</name>
</gene>
<dbReference type="PANTHER" id="PTHR11487:SF0">
    <property type="entry name" value="S-ACYL FATTY ACID SYNTHASE THIOESTERASE, MEDIUM CHAIN"/>
    <property type="match status" value="1"/>
</dbReference>
<keyword evidence="3" id="KW-0378">Hydrolase</keyword>
<dbReference type="InterPro" id="IPR001031">
    <property type="entry name" value="Thioesterase"/>
</dbReference>
<proteinExistence type="inferred from homology"/>
<dbReference type="InterPro" id="IPR029058">
    <property type="entry name" value="AB_hydrolase_fold"/>
</dbReference>
<dbReference type="GO" id="GO:0016787">
    <property type="term" value="F:hydrolase activity"/>
    <property type="evidence" value="ECO:0007669"/>
    <property type="project" value="UniProtKB-KW"/>
</dbReference>
<dbReference type="InterPro" id="IPR012223">
    <property type="entry name" value="TEII"/>
</dbReference>
<sequence>MTAIANPPWLRWSGTPTNPLLLCLPHAGAGAASFARWPELLGPGITTVRVQLPGREDAAARPPVRRLDEAVGGLLPQVVALGTSPLALYGHSMGALLAFELARALSTAGRAPAHLFVSGRRAPHLAARKPPIHRLPETEFAEALADLGMLNAPQASAAFRRYAFPLIRADLALSEDYTHEPEPLLSCPVTVFAGTEDPIVDADQVAAWQAVTTGPFATHAFSGGHFFHQHHRAAIAARITEALER</sequence>
<reference evidence="3 4" key="1">
    <citation type="submission" date="2017-12" db="EMBL/GenBank/DDBJ databases">
        <title>Sequencing the genomes of 1000 Actinobacteria strains.</title>
        <authorList>
            <person name="Klenk H.-P."/>
        </authorList>
    </citation>
    <scope>NUCLEOTIDE SEQUENCE [LARGE SCALE GENOMIC DNA]</scope>
    <source>
        <strain evidence="3 4">DSM 45165</strain>
    </source>
</reference>
<evidence type="ECO:0000313" key="3">
    <source>
        <dbReference type="EMBL" id="PKV97623.1"/>
    </source>
</evidence>
<dbReference type="GO" id="GO:0008610">
    <property type="term" value="P:lipid biosynthetic process"/>
    <property type="evidence" value="ECO:0007669"/>
    <property type="project" value="TreeGrafter"/>
</dbReference>
<dbReference type="AlphaFoldDB" id="A0A2N3WUS9"/>
<keyword evidence="4" id="KW-1185">Reference proteome</keyword>
<dbReference type="OrthoDB" id="4169718at2"/>
<dbReference type="Proteomes" id="UP000233750">
    <property type="component" value="Unassembled WGS sequence"/>
</dbReference>
<dbReference type="RefSeq" id="WP_101440317.1">
    <property type="nucleotide sequence ID" value="NZ_PJMY01000003.1"/>
</dbReference>
<accession>A0A2N3WUS9</accession>
<evidence type="ECO:0000259" key="2">
    <source>
        <dbReference type="Pfam" id="PF00975"/>
    </source>
</evidence>
<comment type="similarity">
    <text evidence="1">Belongs to the thioesterase family.</text>
</comment>
<organism evidence="3 4">
    <name type="scientific">Amycolatopsis echigonensis</name>
    <dbReference type="NCBI Taxonomy" id="2576905"/>
    <lineage>
        <taxon>Bacteria</taxon>
        <taxon>Bacillati</taxon>
        <taxon>Actinomycetota</taxon>
        <taxon>Actinomycetes</taxon>
        <taxon>Pseudonocardiales</taxon>
        <taxon>Pseudonocardiaceae</taxon>
        <taxon>Amycolatopsis</taxon>
    </lineage>
</organism>
<evidence type="ECO:0000256" key="1">
    <source>
        <dbReference type="ARBA" id="ARBA00007169"/>
    </source>
</evidence>
<comment type="caution">
    <text evidence="3">The sequence shown here is derived from an EMBL/GenBank/DDBJ whole genome shotgun (WGS) entry which is preliminary data.</text>
</comment>
<name>A0A2N3WUS9_9PSEU</name>